<dbReference type="Gene3D" id="3.30.70.270">
    <property type="match status" value="1"/>
</dbReference>
<feature type="transmembrane region" description="Helical" evidence="1">
    <location>
        <begin position="131"/>
        <end position="150"/>
    </location>
</feature>
<evidence type="ECO:0000313" key="4">
    <source>
        <dbReference type="Proteomes" id="UP000298021"/>
    </source>
</evidence>
<name>A0A4Z0JN54_9LACO</name>
<reference evidence="3 4" key="1">
    <citation type="submission" date="2018-10" db="EMBL/GenBank/DDBJ databases">
        <title>Lactobacillus sp. R7 and Lactobacillus sp. R19 isolated from fermented mustard green product of Taiwan.</title>
        <authorList>
            <person name="Lin S.-T."/>
        </authorList>
    </citation>
    <scope>NUCLEOTIDE SEQUENCE [LARGE SCALE GENOMIC DNA]</scope>
    <source>
        <strain evidence="3 4">BCRC 81127</strain>
    </source>
</reference>
<dbReference type="AlphaFoldDB" id="A0A4Z0JN54"/>
<dbReference type="InterPro" id="IPR050469">
    <property type="entry name" value="Diguanylate_Cyclase"/>
</dbReference>
<comment type="caution">
    <text evidence="3">The sequence shown here is derived from an EMBL/GenBank/DDBJ whole genome shotgun (WGS) entry which is preliminary data.</text>
</comment>
<dbReference type="InterPro" id="IPR043128">
    <property type="entry name" value="Rev_trsase/Diguanyl_cyclase"/>
</dbReference>
<keyword evidence="1" id="KW-0472">Membrane</keyword>
<dbReference type="GO" id="GO:1902201">
    <property type="term" value="P:negative regulation of bacterial-type flagellum-dependent cell motility"/>
    <property type="evidence" value="ECO:0007669"/>
    <property type="project" value="TreeGrafter"/>
</dbReference>
<feature type="transmembrane region" description="Helical" evidence="1">
    <location>
        <begin position="49"/>
        <end position="68"/>
    </location>
</feature>
<evidence type="ECO:0000259" key="2">
    <source>
        <dbReference type="PROSITE" id="PS50887"/>
    </source>
</evidence>
<keyword evidence="1" id="KW-1133">Transmembrane helix</keyword>
<sequence length="397" mass="46348">MNFIQNTIDDYMKIDSTIITLVTIGLITLITILAYSLERYLVSHPSTYLKIFFHLLEGFGLALGMAILQKTFHIVNHGSINNGWLYANAQMTIMLYALYLMRNRITLMINLVMPFVYHEASNFQRLESYKFPYFVIAYLVLMGVTIYFYLNQDKLINNARKYILCQAIYGVSWWLLLWVDHNFEFYRILDMVLVFLIYMAIIRYCERKMQETLNGYDHLKVAVNYDELTGIRNRASFDKTVKDIYQTYNDNTNVPLTIAMLDIDRFKKFNDTFGHSTGDNVLRHVANTMERTLFLKNTQGQIFRFGGEEFIIIFRGKTTQECTPIIVDLKNSLTDSPLFLNGKQLDVNVSFGVTQLKDSDKSFKDLFERVDSYLYQSKNSGRNSMTVEGQTTKFDNK</sequence>
<dbReference type="PANTHER" id="PTHR45138:SF9">
    <property type="entry name" value="DIGUANYLATE CYCLASE DGCM-RELATED"/>
    <property type="match status" value="1"/>
</dbReference>
<dbReference type="OrthoDB" id="9759607at2"/>
<evidence type="ECO:0000313" key="3">
    <source>
        <dbReference type="EMBL" id="TGD24513.1"/>
    </source>
</evidence>
<dbReference type="SUPFAM" id="SSF55073">
    <property type="entry name" value="Nucleotide cyclase"/>
    <property type="match status" value="1"/>
</dbReference>
<feature type="domain" description="GGDEF" evidence="2">
    <location>
        <begin position="254"/>
        <end position="390"/>
    </location>
</feature>
<feature type="transmembrane region" description="Helical" evidence="1">
    <location>
        <begin position="18"/>
        <end position="37"/>
    </location>
</feature>
<dbReference type="Pfam" id="PF00990">
    <property type="entry name" value="GGDEF"/>
    <property type="match status" value="1"/>
</dbReference>
<organism evidence="3 4">
    <name type="scientific">Companilactobacillus suantsaicola</name>
    <dbReference type="NCBI Taxonomy" id="2487723"/>
    <lineage>
        <taxon>Bacteria</taxon>
        <taxon>Bacillati</taxon>
        <taxon>Bacillota</taxon>
        <taxon>Bacilli</taxon>
        <taxon>Lactobacillales</taxon>
        <taxon>Lactobacillaceae</taxon>
        <taxon>Companilactobacillus</taxon>
    </lineage>
</organism>
<keyword evidence="1" id="KW-0812">Transmembrane</keyword>
<dbReference type="Proteomes" id="UP000298021">
    <property type="component" value="Unassembled WGS sequence"/>
</dbReference>
<evidence type="ECO:0000256" key="1">
    <source>
        <dbReference type="SAM" id="Phobius"/>
    </source>
</evidence>
<dbReference type="GO" id="GO:0005886">
    <property type="term" value="C:plasma membrane"/>
    <property type="evidence" value="ECO:0007669"/>
    <property type="project" value="TreeGrafter"/>
</dbReference>
<dbReference type="NCBIfam" id="TIGR00254">
    <property type="entry name" value="GGDEF"/>
    <property type="match status" value="1"/>
</dbReference>
<dbReference type="InterPro" id="IPR029787">
    <property type="entry name" value="Nucleotide_cyclase"/>
</dbReference>
<protein>
    <submittedName>
        <fullName evidence="3">GGDEF domain-containing protein</fullName>
    </submittedName>
</protein>
<feature type="transmembrane region" description="Helical" evidence="1">
    <location>
        <begin position="185"/>
        <end position="205"/>
    </location>
</feature>
<dbReference type="PROSITE" id="PS50887">
    <property type="entry name" value="GGDEF"/>
    <property type="match status" value="1"/>
</dbReference>
<dbReference type="GO" id="GO:0052621">
    <property type="term" value="F:diguanylate cyclase activity"/>
    <property type="evidence" value="ECO:0007669"/>
    <property type="project" value="TreeGrafter"/>
</dbReference>
<dbReference type="CDD" id="cd01949">
    <property type="entry name" value="GGDEF"/>
    <property type="match status" value="1"/>
</dbReference>
<dbReference type="SMART" id="SM00267">
    <property type="entry name" value="GGDEF"/>
    <property type="match status" value="1"/>
</dbReference>
<keyword evidence="4" id="KW-1185">Reference proteome</keyword>
<accession>A0A4Z0JN54</accession>
<dbReference type="RefSeq" id="WP_135371487.1">
    <property type="nucleotide sequence ID" value="NZ_RKLY01000005.1"/>
</dbReference>
<feature type="transmembrane region" description="Helical" evidence="1">
    <location>
        <begin position="162"/>
        <end position="179"/>
    </location>
</feature>
<dbReference type="InterPro" id="IPR000160">
    <property type="entry name" value="GGDEF_dom"/>
</dbReference>
<dbReference type="PANTHER" id="PTHR45138">
    <property type="entry name" value="REGULATORY COMPONENTS OF SENSORY TRANSDUCTION SYSTEM"/>
    <property type="match status" value="1"/>
</dbReference>
<proteinExistence type="predicted"/>
<dbReference type="GO" id="GO:0043709">
    <property type="term" value="P:cell adhesion involved in single-species biofilm formation"/>
    <property type="evidence" value="ECO:0007669"/>
    <property type="project" value="TreeGrafter"/>
</dbReference>
<dbReference type="EMBL" id="RKLY01000005">
    <property type="protein sequence ID" value="TGD24513.1"/>
    <property type="molecule type" value="Genomic_DNA"/>
</dbReference>
<gene>
    <name evidence="3" type="ORF">EGT49_03050</name>
</gene>